<accession>A0A7Z7MW29</accession>
<keyword evidence="8" id="KW-0966">Cell projection</keyword>
<dbReference type="Pfam" id="PF04347">
    <property type="entry name" value="FliO"/>
    <property type="match status" value="1"/>
</dbReference>
<gene>
    <name evidence="8" type="ORF">SDENCHOL_21018</name>
</gene>
<keyword evidence="5 7" id="KW-0975">Bacterial flagellum</keyword>
<name>A0A7Z7MW29_9PROT</name>
<dbReference type="GO" id="GO:0009425">
    <property type="term" value="C:bacterial-type flagellum basal body"/>
    <property type="evidence" value="ECO:0007669"/>
    <property type="project" value="UniProtKB-SubCell"/>
</dbReference>
<dbReference type="NCBIfam" id="TIGR03500">
    <property type="entry name" value="FliO_TIGR"/>
    <property type="match status" value="1"/>
</dbReference>
<keyword evidence="1 7" id="KW-1003">Cell membrane</keyword>
<reference evidence="8" key="1">
    <citation type="submission" date="2017-03" db="EMBL/GenBank/DDBJ databases">
        <authorList>
            <consortium name="AG Boll"/>
        </authorList>
    </citation>
    <scope>NUCLEOTIDE SEQUENCE [LARGE SCALE GENOMIC DNA]</scope>
    <source>
        <strain evidence="8">Chol</strain>
    </source>
</reference>
<evidence type="ECO:0000313" key="8">
    <source>
        <dbReference type="EMBL" id="SMB30641.1"/>
    </source>
</evidence>
<keyword evidence="8" id="KW-0282">Flagellum</keyword>
<evidence type="ECO:0000256" key="7">
    <source>
        <dbReference type="RuleBase" id="RU362064"/>
    </source>
</evidence>
<dbReference type="InterPro" id="IPR022781">
    <property type="entry name" value="Flagellar_biosynth_FliO"/>
</dbReference>
<dbReference type="RefSeq" id="WP_231912976.1">
    <property type="nucleotide sequence ID" value="NZ_LT837803.1"/>
</dbReference>
<protein>
    <recommendedName>
        <fullName evidence="7">Flagellar protein</fullName>
    </recommendedName>
</protein>
<evidence type="ECO:0000256" key="2">
    <source>
        <dbReference type="ARBA" id="ARBA00022692"/>
    </source>
</evidence>
<keyword evidence="2 7" id="KW-0812">Transmembrane</keyword>
<proteinExistence type="inferred from homology"/>
<feature type="transmembrane region" description="Helical" evidence="7">
    <location>
        <begin position="56"/>
        <end position="74"/>
    </location>
</feature>
<dbReference type="PANTHER" id="PTHR38766:SF1">
    <property type="entry name" value="FLAGELLAR PROTEIN FLIO"/>
    <property type="match status" value="1"/>
</dbReference>
<dbReference type="GO" id="GO:0005886">
    <property type="term" value="C:plasma membrane"/>
    <property type="evidence" value="ECO:0007669"/>
    <property type="project" value="UniProtKB-SubCell"/>
</dbReference>
<dbReference type="GO" id="GO:0044781">
    <property type="term" value="P:bacterial-type flagellum organization"/>
    <property type="evidence" value="ECO:0007669"/>
    <property type="project" value="UniProtKB-UniRule"/>
</dbReference>
<evidence type="ECO:0000256" key="1">
    <source>
        <dbReference type="ARBA" id="ARBA00022475"/>
    </source>
</evidence>
<keyword evidence="9" id="KW-1185">Reference proteome</keyword>
<evidence type="ECO:0000256" key="6">
    <source>
        <dbReference type="ARBA" id="ARBA00037937"/>
    </source>
</evidence>
<keyword evidence="8" id="KW-0969">Cilium</keyword>
<evidence type="ECO:0000256" key="5">
    <source>
        <dbReference type="ARBA" id="ARBA00023143"/>
    </source>
</evidence>
<evidence type="ECO:0000256" key="4">
    <source>
        <dbReference type="ARBA" id="ARBA00023136"/>
    </source>
</evidence>
<dbReference type="EMBL" id="LT837803">
    <property type="protein sequence ID" value="SMB30641.1"/>
    <property type="molecule type" value="Genomic_DNA"/>
</dbReference>
<dbReference type="AlphaFoldDB" id="A0A7Z7MW29"/>
<evidence type="ECO:0000313" key="9">
    <source>
        <dbReference type="Proteomes" id="UP000242886"/>
    </source>
</evidence>
<dbReference type="Proteomes" id="UP000242886">
    <property type="component" value="Chromosome SDENCHOL"/>
</dbReference>
<evidence type="ECO:0000256" key="3">
    <source>
        <dbReference type="ARBA" id="ARBA00022989"/>
    </source>
</evidence>
<keyword evidence="4 7" id="KW-0472">Membrane</keyword>
<dbReference type="InterPro" id="IPR052205">
    <property type="entry name" value="FliO/MopB"/>
</dbReference>
<comment type="subcellular location">
    <subcellularLocation>
        <location evidence="7">Cell membrane</location>
    </subcellularLocation>
    <subcellularLocation>
        <location evidence="7">Bacterial flagellum basal body</location>
    </subcellularLocation>
</comment>
<dbReference type="PANTHER" id="PTHR38766">
    <property type="entry name" value="FLAGELLAR PROTEIN FLIO"/>
    <property type="match status" value="1"/>
</dbReference>
<keyword evidence="3 7" id="KW-1133">Transmembrane helix</keyword>
<organism evidence="8 9">
    <name type="scientific">Sterolibacterium denitrificans</name>
    <dbReference type="NCBI Taxonomy" id="157592"/>
    <lineage>
        <taxon>Bacteria</taxon>
        <taxon>Pseudomonadati</taxon>
        <taxon>Pseudomonadota</taxon>
        <taxon>Betaproteobacteria</taxon>
        <taxon>Nitrosomonadales</taxon>
        <taxon>Sterolibacteriaceae</taxon>
        <taxon>Sterolibacterium</taxon>
    </lineage>
</organism>
<comment type="similarity">
    <text evidence="6 7">Belongs to the FliO/MopB family.</text>
</comment>
<sequence>MSNTPSPSPLLPRRHCLRFPHARPLLAALTGISMLGRAQAADAIPVGSTGGGSLQVIFGLLLVALLLAGSLYLLKRLAAPSGGTTLLRIISAAAVGARERVVVVEVGETWLVLGVAPGQVNKLHELPRQALPDGGRPAAPHQAFADRLRQIMAHQQRNVRNAP</sequence>